<keyword evidence="2" id="KW-1185">Reference proteome</keyword>
<proteinExistence type="predicted"/>
<reference evidence="1" key="1">
    <citation type="submission" date="2015-05" db="UniProtKB">
        <authorList>
            <consortium name="EnsemblMetazoa"/>
        </authorList>
    </citation>
    <scope>IDENTIFICATION</scope>
</reference>
<dbReference type="AlphaFoldDB" id="T1HL10"/>
<sequence length="32" mass="3772">MTIRLLKQLVKEQDLEATVTTDQQRQTQLLMV</sequence>
<accession>T1HL10</accession>
<dbReference type="EMBL" id="ACPB03005214">
    <property type="status" value="NOT_ANNOTATED_CDS"/>
    <property type="molecule type" value="Genomic_DNA"/>
</dbReference>
<dbReference type="Proteomes" id="UP000015103">
    <property type="component" value="Unassembled WGS sequence"/>
</dbReference>
<evidence type="ECO:0000313" key="2">
    <source>
        <dbReference type="Proteomes" id="UP000015103"/>
    </source>
</evidence>
<dbReference type="HOGENOM" id="CLU_3392757_0_0_1"/>
<dbReference type="InParanoid" id="T1HL10"/>
<protein>
    <submittedName>
        <fullName evidence="1">Uncharacterized protein</fullName>
    </submittedName>
</protein>
<dbReference type="VEuPathDB" id="VectorBase:RPRC004734"/>
<dbReference type="EnsemblMetazoa" id="RPRC004734-RA">
    <property type="protein sequence ID" value="RPRC004734-PA"/>
    <property type="gene ID" value="RPRC004734"/>
</dbReference>
<evidence type="ECO:0000313" key="1">
    <source>
        <dbReference type="EnsemblMetazoa" id="RPRC004734-PA"/>
    </source>
</evidence>
<organism evidence="1 2">
    <name type="scientific">Rhodnius prolixus</name>
    <name type="common">Triatomid bug</name>
    <dbReference type="NCBI Taxonomy" id="13249"/>
    <lineage>
        <taxon>Eukaryota</taxon>
        <taxon>Metazoa</taxon>
        <taxon>Ecdysozoa</taxon>
        <taxon>Arthropoda</taxon>
        <taxon>Hexapoda</taxon>
        <taxon>Insecta</taxon>
        <taxon>Pterygota</taxon>
        <taxon>Neoptera</taxon>
        <taxon>Paraneoptera</taxon>
        <taxon>Hemiptera</taxon>
        <taxon>Heteroptera</taxon>
        <taxon>Panheteroptera</taxon>
        <taxon>Cimicomorpha</taxon>
        <taxon>Reduviidae</taxon>
        <taxon>Triatominae</taxon>
        <taxon>Rhodnius</taxon>
    </lineage>
</organism>
<name>T1HL10_RHOPR</name>